<keyword evidence="8" id="KW-1185">Reference proteome</keyword>
<dbReference type="PROSITE" id="PS00061">
    <property type="entry name" value="ADH_SHORT"/>
    <property type="match status" value="1"/>
</dbReference>
<evidence type="ECO:0000256" key="1">
    <source>
        <dbReference type="ARBA" id="ARBA00006484"/>
    </source>
</evidence>
<protein>
    <submittedName>
        <fullName evidence="7">NAD(P)-dependent dehydrogenase (Short-subunit alcohol dehydrogenase family)</fullName>
    </submittedName>
</protein>
<dbReference type="PRINTS" id="PR00080">
    <property type="entry name" value="SDRFAMILY"/>
</dbReference>
<keyword evidence="2" id="KW-0560">Oxidoreductase</keyword>
<keyword evidence="5" id="KW-0472">Membrane</keyword>
<evidence type="ECO:0000256" key="3">
    <source>
        <dbReference type="RuleBase" id="RU000363"/>
    </source>
</evidence>
<organism evidence="7 8">
    <name type="scientific">Azospirillum picis</name>
    <dbReference type="NCBI Taxonomy" id="488438"/>
    <lineage>
        <taxon>Bacteria</taxon>
        <taxon>Pseudomonadati</taxon>
        <taxon>Pseudomonadota</taxon>
        <taxon>Alphaproteobacteria</taxon>
        <taxon>Rhodospirillales</taxon>
        <taxon>Azospirillaceae</taxon>
        <taxon>Azospirillum</taxon>
    </lineage>
</organism>
<evidence type="ECO:0000313" key="8">
    <source>
        <dbReference type="Proteomes" id="UP001244552"/>
    </source>
</evidence>
<accession>A0ABU0MMC5</accession>
<dbReference type="InterPro" id="IPR020904">
    <property type="entry name" value="Sc_DH/Rdtase_CS"/>
</dbReference>
<dbReference type="SUPFAM" id="SSF51735">
    <property type="entry name" value="NAD(P)-binding Rossmann-fold domains"/>
    <property type="match status" value="1"/>
</dbReference>
<dbReference type="Pfam" id="PF00106">
    <property type="entry name" value="adh_short"/>
    <property type="match status" value="1"/>
</dbReference>
<comment type="caution">
    <text evidence="7">The sequence shown here is derived from an EMBL/GenBank/DDBJ whole genome shotgun (WGS) entry which is preliminary data.</text>
</comment>
<evidence type="ECO:0000256" key="4">
    <source>
        <dbReference type="SAM" id="MobiDB-lite"/>
    </source>
</evidence>
<dbReference type="NCBIfam" id="NF005495">
    <property type="entry name" value="PRK07109.1"/>
    <property type="match status" value="1"/>
</dbReference>
<comment type="similarity">
    <text evidence="1 3">Belongs to the short-chain dehydrogenases/reductases (SDR) family.</text>
</comment>
<evidence type="ECO:0000259" key="6">
    <source>
        <dbReference type="SMART" id="SM00822"/>
    </source>
</evidence>
<evidence type="ECO:0000313" key="7">
    <source>
        <dbReference type="EMBL" id="MDQ0534363.1"/>
    </source>
</evidence>
<keyword evidence="5" id="KW-1133">Transmembrane helix</keyword>
<dbReference type="Gene3D" id="3.40.50.720">
    <property type="entry name" value="NAD(P)-binding Rossmann-like Domain"/>
    <property type="match status" value="1"/>
</dbReference>
<dbReference type="PANTHER" id="PTHR44196:SF1">
    <property type="entry name" value="DEHYDROGENASE_REDUCTASE SDR FAMILY MEMBER 7B"/>
    <property type="match status" value="1"/>
</dbReference>
<dbReference type="Proteomes" id="UP001244552">
    <property type="component" value="Unassembled WGS sequence"/>
</dbReference>
<dbReference type="PANTHER" id="PTHR44196">
    <property type="entry name" value="DEHYDROGENASE/REDUCTASE SDR FAMILY MEMBER 7B"/>
    <property type="match status" value="1"/>
</dbReference>
<dbReference type="PRINTS" id="PR00081">
    <property type="entry name" value="GDHRDH"/>
</dbReference>
<feature type="region of interest" description="Disordered" evidence="4">
    <location>
        <begin position="269"/>
        <end position="288"/>
    </location>
</feature>
<dbReference type="RefSeq" id="WP_209984423.1">
    <property type="nucleotide sequence ID" value="NZ_JAGINO010000014.1"/>
</dbReference>
<dbReference type="CDD" id="cd05360">
    <property type="entry name" value="SDR_c3"/>
    <property type="match status" value="1"/>
</dbReference>
<dbReference type="SMART" id="SM00822">
    <property type="entry name" value="PKS_KR"/>
    <property type="match status" value="1"/>
</dbReference>
<feature type="transmembrane region" description="Helical" evidence="5">
    <location>
        <begin position="316"/>
        <end position="334"/>
    </location>
</feature>
<dbReference type="InterPro" id="IPR057326">
    <property type="entry name" value="KR_dom"/>
</dbReference>
<proteinExistence type="inferred from homology"/>
<dbReference type="EMBL" id="JAUSVU010000011">
    <property type="protein sequence ID" value="MDQ0534363.1"/>
    <property type="molecule type" value="Genomic_DNA"/>
</dbReference>
<evidence type="ECO:0000256" key="2">
    <source>
        <dbReference type="ARBA" id="ARBA00023002"/>
    </source>
</evidence>
<evidence type="ECO:0000256" key="5">
    <source>
        <dbReference type="SAM" id="Phobius"/>
    </source>
</evidence>
<reference evidence="7 8" key="1">
    <citation type="submission" date="2023-07" db="EMBL/GenBank/DDBJ databases">
        <title>Genomic Encyclopedia of Type Strains, Phase IV (KMG-IV): sequencing the most valuable type-strain genomes for metagenomic binning, comparative biology and taxonomic classification.</title>
        <authorList>
            <person name="Goeker M."/>
        </authorList>
    </citation>
    <scope>NUCLEOTIDE SEQUENCE [LARGE SCALE GENOMIC DNA]</scope>
    <source>
        <strain evidence="7 8">DSM 19922</strain>
    </source>
</reference>
<keyword evidence="5" id="KW-0812">Transmembrane</keyword>
<dbReference type="InterPro" id="IPR036291">
    <property type="entry name" value="NAD(P)-bd_dom_sf"/>
</dbReference>
<name>A0ABU0MMC5_9PROT</name>
<dbReference type="InterPro" id="IPR002347">
    <property type="entry name" value="SDR_fam"/>
</dbReference>
<gene>
    <name evidence="7" type="ORF">QO018_003236</name>
</gene>
<sequence length="337" mass="36321">MLPSNGSLPSPVVCITGASAGVGRATALAFAAYRRASIGLVARSAEALEEVRREVERLGGRAMVLPLDVADPDALENAAGRLEDAFGPIDIWINSAMVTVFGPVQDLTADELKRVTEVTYLGSAYGIQAALRRMRPRNRGTILQVGSALAYRSIPLQSAYCGAKHAIQGFIDSLRSELLHDGSDVRLTTVQLPAVNTPQFDWARSHMPRRAQPMGRIFQPEDIARAILHAAEHPRREYWLGGTAIQAILGNSLAPGLVDRYLADTAVEGQETGEPETPGRPDNLYHPVEGLHRTRGRFGLPHNDLRLTPSERTARSMAIATGLILAGGVGYALARGR</sequence>
<feature type="domain" description="Ketoreductase" evidence="6">
    <location>
        <begin position="11"/>
        <end position="188"/>
    </location>
</feature>